<keyword evidence="14" id="KW-1185">Reference proteome</keyword>
<dbReference type="AlphaFoldDB" id="A0A5C5XID2"/>
<dbReference type="Proteomes" id="UP000316095">
    <property type="component" value="Unassembled WGS sequence"/>
</dbReference>
<evidence type="ECO:0000256" key="12">
    <source>
        <dbReference type="SAM" id="Phobius"/>
    </source>
</evidence>
<dbReference type="GO" id="GO:0046872">
    <property type="term" value="F:metal ion binding"/>
    <property type="evidence" value="ECO:0007669"/>
    <property type="project" value="UniProtKB-KW"/>
</dbReference>
<keyword evidence="7" id="KW-0408">Iron</keyword>
<dbReference type="RefSeq" id="WP_146504005.1">
    <property type="nucleotide sequence ID" value="NZ_SJPG01000001.1"/>
</dbReference>
<evidence type="ECO:0000256" key="11">
    <source>
        <dbReference type="ARBA" id="ARBA00023444"/>
    </source>
</evidence>
<dbReference type="InterPro" id="IPR003780">
    <property type="entry name" value="COX15/CtaA_fam"/>
</dbReference>
<comment type="pathway">
    <text evidence="11">Porphyrin-containing compound metabolism.</text>
</comment>
<feature type="transmembrane region" description="Helical" evidence="12">
    <location>
        <begin position="243"/>
        <end position="262"/>
    </location>
</feature>
<evidence type="ECO:0000256" key="8">
    <source>
        <dbReference type="ARBA" id="ARBA00023133"/>
    </source>
</evidence>
<feature type="transmembrane region" description="Helical" evidence="12">
    <location>
        <begin position="213"/>
        <end position="231"/>
    </location>
</feature>
<keyword evidence="4" id="KW-0479">Metal-binding</keyword>
<evidence type="ECO:0000313" key="14">
    <source>
        <dbReference type="Proteomes" id="UP000316095"/>
    </source>
</evidence>
<keyword evidence="5 12" id="KW-1133">Transmembrane helix</keyword>
<protein>
    <submittedName>
        <fullName evidence="13">Heme A synthase</fullName>
    </submittedName>
</protein>
<evidence type="ECO:0000256" key="10">
    <source>
        <dbReference type="ARBA" id="ARBA00023157"/>
    </source>
</evidence>
<sequence length="326" mass="35119">MNNSPDIPTPWIHRVAVLTTALALLPIFLGAMTTTANAGMAFPNWPNSDEYTMFSYPWLGLIQDMGTNKENYDKFLEHGHRLAGVVIGIAAIVLAGLCWTKRTTSTLTWLGTGVLLAVIGQGMIGGFRVLERMPELAMLHGLFASIVFALMAITATVASSRWSNQEAMLSANSVKGAKIASTFLLFYLLIQYALGGIIRHPMTGMRAPIHEHLGLGILSIVVVGIVSFFEFRSNSSWLKRGMGMVLGLIVLQVLIGLVTYAMKFGVPSMGIVAVAESAGQVISRTAHMITGVLVIGATAVLTIRTYRVGYVKKYSELAVLSQSAAK</sequence>
<feature type="transmembrane region" description="Helical" evidence="12">
    <location>
        <begin position="282"/>
        <end position="303"/>
    </location>
</feature>
<evidence type="ECO:0000256" key="1">
    <source>
        <dbReference type="ARBA" id="ARBA00004141"/>
    </source>
</evidence>
<dbReference type="GO" id="GO:0016020">
    <property type="term" value="C:membrane"/>
    <property type="evidence" value="ECO:0007669"/>
    <property type="project" value="UniProtKB-SubCell"/>
</dbReference>
<keyword evidence="8" id="KW-0350">Heme biosynthesis</keyword>
<feature type="transmembrane region" description="Helical" evidence="12">
    <location>
        <begin position="107"/>
        <end position="130"/>
    </location>
</feature>
<keyword evidence="3 12" id="KW-0812">Transmembrane</keyword>
<feature type="transmembrane region" description="Helical" evidence="12">
    <location>
        <begin position="179"/>
        <end position="198"/>
    </location>
</feature>
<evidence type="ECO:0000256" key="4">
    <source>
        <dbReference type="ARBA" id="ARBA00022723"/>
    </source>
</evidence>
<evidence type="ECO:0000256" key="7">
    <source>
        <dbReference type="ARBA" id="ARBA00023004"/>
    </source>
</evidence>
<dbReference type="PANTHER" id="PTHR35457:SF1">
    <property type="entry name" value="HEME A SYNTHASE"/>
    <property type="match status" value="1"/>
</dbReference>
<evidence type="ECO:0000256" key="2">
    <source>
        <dbReference type="ARBA" id="ARBA00022475"/>
    </source>
</evidence>
<evidence type="ECO:0000256" key="5">
    <source>
        <dbReference type="ARBA" id="ARBA00022989"/>
    </source>
</evidence>
<feature type="transmembrane region" description="Helical" evidence="12">
    <location>
        <begin position="136"/>
        <end position="158"/>
    </location>
</feature>
<dbReference type="EMBL" id="SJPG01000001">
    <property type="protein sequence ID" value="TWT62111.1"/>
    <property type="molecule type" value="Genomic_DNA"/>
</dbReference>
<comment type="caution">
    <text evidence="13">The sequence shown here is derived from an EMBL/GenBank/DDBJ whole genome shotgun (WGS) entry which is preliminary data.</text>
</comment>
<dbReference type="InterPro" id="IPR050450">
    <property type="entry name" value="COX15/CtaA_HemeA_synthase"/>
</dbReference>
<gene>
    <name evidence="13" type="primary">ctaA</name>
    <name evidence="13" type="ORF">Pan54_28500</name>
</gene>
<comment type="subcellular location">
    <subcellularLocation>
        <location evidence="1">Membrane</location>
        <topology evidence="1">Multi-pass membrane protein</topology>
    </subcellularLocation>
</comment>
<organism evidence="13 14">
    <name type="scientific">Rubinisphaera italica</name>
    <dbReference type="NCBI Taxonomy" id="2527969"/>
    <lineage>
        <taxon>Bacteria</taxon>
        <taxon>Pseudomonadati</taxon>
        <taxon>Planctomycetota</taxon>
        <taxon>Planctomycetia</taxon>
        <taxon>Planctomycetales</taxon>
        <taxon>Planctomycetaceae</taxon>
        <taxon>Rubinisphaera</taxon>
    </lineage>
</organism>
<dbReference type="PANTHER" id="PTHR35457">
    <property type="entry name" value="HEME A SYNTHASE"/>
    <property type="match status" value="1"/>
</dbReference>
<evidence type="ECO:0000256" key="6">
    <source>
        <dbReference type="ARBA" id="ARBA00023002"/>
    </source>
</evidence>
<proteinExistence type="predicted"/>
<keyword evidence="2" id="KW-1003">Cell membrane</keyword>
<evidence type="ECO:0000313" key="13">
    <source>
        <dbReference type="EMBL" id="TWT62111.1"/>
    </source>
</evidence>
<accession>A0A5C5XID2</accession>
<name>A0A5C5XID2_9PLAN</name>
<evidence type="ECO:0000256" key="9">
    <source>
        <dbReference type="ARBA" id="ARBA00023136"/>
    </source>
</evidence>
<feature type="transmembrane region" description="Helical" evidence="12">
    <location>
        <begin position="82"/>
        <end position="100"/>
    </location>
</feature>
<reference evidence="13 14" key="1">
    <citation type="submission" date="2019-02" db="EMBL/GenBank/DDBJ databases">
        <title>Deep-cultivation of Planctomycetes and their phenomic and genomic characterization uncovers novel biology.</title>
        <authorList>
            <person name="Wiegand S."/>
            <person name="Jogler M."/>
            <person name="Boedeker C."/>
            <person name="Pinto D."/>
            <person name="Vollmers J."/>
            <person name="Rivas-Marin E."/>
            <person name="Kohn T."/>
            <person name="Peeters S.H."/>
            <person name="Heuer A."/>
            <person name="Rast P."/>
            <person name="Oberbeckmann S."/>
            <person name="Bunk B."/>
            <person name="Jeske O."/>
            <person name="Meyerdierks A."/>
            <person name="Storesund J.E."/>
            <person name="Kallscheuer N."/>
            <person name="Luecker S."/>
            <person name="Lage O.M."/>
            <person name="Pohl T."/>
            <person name="Merkel B.J."/>
            <person name="Hornburger P."/>
            <person name="Mueller R.-W."/>
            <person name="Bruemmer F."/>
            <person name="Labrenz M."/>
            <person name="Spormann A.M."/>
            <person name="Op Den Camp H."/>
            <person name="Overmann J."/>
            <person name="Amann R."/>
            <person name="Jetten M.S.M."/>
            <person name="Mascher T."/>
            <person name="Medema M.H."/>
            <person name="Devos D.P."/>
            <person name="Kaster A.-K."/>
            <person name="Ovreas L."/>
            <person name="Rohde M."/>
            <person name="Galperin M.Y."/>
            <person name="Jogler C."/>
        </authorList>
    </citation>
    <scope>NUCLEOTIDE SEQUENCE [LARGE SCALE GENOMIC DNA]</scope>
    <source>
        <strain evidence="13 14">Pan54</strain>
    </source>
</reference>
<dbReference type="GO" id="GO:0006784">
    <property type="term" value="P:heme A biosynthetic process"/>
    <property type="evidence" value="ECO:0007669"/>
    <property type="project" value="InterPro"/>
</dbReference>
<evidence type="ECO:0000256" key="3">
    <source>
        <dbReference type="ARBA" id="ARBA00022692"/>
    </source>
</evidence>
<keyword evidence="9 12" id="KW-0472">Membrane</keyword>
<keyword evidence="6" id="KW-0560">Oxidoreductase</keyword>
<dbReference type="Pfam" id="PF02628">
    <property type="entry name" value="COX15-CtaA"/>
    <property type="match status" value="1"/>
</dbReference>
<dbReference type="GO" id="GO:0016491">
    <property type="term" value="F:oxidoreductase activity"/>
    <property type="evidence" value="ECO:0007669"/>
    <property type="project" value="UniProtKB-KW"/>
</dbReference>
<dbReference type="OrthoDB" id="128939at2"/>
<keyword evidence="10" id="KW-1015">Disulfide bond</keyword>